<dbReference type="InterPro" id="IPR002850">
    <property type="entry name" value="PIN_toxin-like"/>
</dbReference>
<gene>
    <name evidence="7" type="ORF">NGTWS1702_14580</name>
</gene>
<accession>A0ABQ4VA83</accession>
<keyword evidence="2" id="KW-0540">Nuclease</keyword>
<evidence type="ECO:0000256" key="1">
    <source>
        <dbReference type="ARBA" id="ARBA00022649"/>
    </source>
</evidence>
<dbReference type="InterPro" id="IPR002716">
    <property type="entry name" value="PIN_dom"/>
</dbReference>
<comment type="caution">
    <text evidence="7">The sequence shown here is derived from an EMBL/GenBank/DDBJ whole genome shotgun (WGS) entry which is preliminary data.</text>
</comment>
<evidence type="ECO:0000259" key="6">
    <source>
        <dbReference type="Pfam" id="PF13470"/>
    </source>
</evidence>
<reference evidence="7 8" key="1">
    <citation type="submission" date="2021-08" db="EMBL/GenBank/DDBJ databases">
        <title>Draft genome sequence of Mycolicibacterium sp. NGTWS1702 strain.</title>
        <authorList>
            <person name="Matsumoto M."/>
            <person name="Tang B.C.C."/>
            <person name="Machida Y."/>
            <person name="Matoyama H."/>
            <person name="Kishihara T."/>
            <person name="Sato S."/>
            <person name="Kondo I."/>
            <person name="Sano M."/>
            <person name="Kato G."/>
        </authorList>
    </citation>
    <scope>NUCLEOTIDE SEQUENCE [LARGE SCALE GENOMIC DNA]</scope>
    <source>
        <strain evidence="7 8">NGTWSNA01</strain>
    </source>
</reference>
<keyword evidence="4" id="KW-0378">Hydrolase</keyword>
<feature type="domain" description="PIN" evidence="6">
    <location>
        <begin position="2"/>
        <end position="108"/>
    </location>
</feature>
<proteinExistence type="predicted"/>
<keyword evidence="1" id="KW-1277">Toxin-antitoxin system</keyword>
<keyword evidence="5" id="KW-0460">Magnesium</keyword>
<dbReference type="NCBIfam" id="TIGR00305">
    <property type="entry name" value="putative toxin-antitoxin system toxin component, PIN family"/>
    <property type="match status" value="1"/>
</dbReference>
<sequence>MVIDPNVWVSAVINPYGTPARVVEAVADGVITAVVTQHLLDELAAVLIRPKFRRWISIADAVAFVESLGGHADLRDDPGPPKVRVRDPNDDYLVALAEAADATIVTGDGDLLSAEIGPSTITPAQLVARL</sequence>
<dbReference type="PANTHER" id="PTHR34610:SF4">
    <property type="entry name" value="SLL8027 PROTEIN"/>
    <property type="match status" value="1"/>
</dbReference>
<dbReference type="PANTHER" id="PTHR34610">
    <property type="entry name" value="SSL7007 PROTEIN"/>
    <property type="match status" value="1"/>
</dbReference>
<dbReference type="Proteomes" id="UP001060504">
    <property type="component" value="Unassembled WGS sequence"/>
</dbReference>
<dbReference type="SUPFAM" id="SSF88723">
    <property type="entry name" value="PIN domain-like"/>
    <property type="match status" value="1"/>
</dbReference>
<dbReference type="InterPro" id="IPR029060">
    <property type="entry name" value="PIN-like_dom_sf"/>
</dbReference>
<keyword evidence="3" id="KW-0479">Metal-binding</keyword>
<evidence type="ECO:0000313" key="8">
    <source>
        <dbReference type="Proteomes" id="UP001060504"/>
    </source>
</evidence>
<evidence type="ECO:0000256" key="4">
    <source>
        <dbReference type="ARBA" id="ARBA00022801"/>
    </source>
</evidence>
<evidence type="ECO:0000256" key="3">
    <source>
        <dbReference type="ARBA" id="ARBA00022723"/>
    </source>
</evidence>
<evidence type="ECO:0000256" key="2">
    <source>
        <dbReference type="ARBA" id="ARBA00022722"/>
    </source>
</evidence>
<keyword evidence="8" id="KW-1185">Reference proteome</keyword>
<organism evidence="7 8">
    <name type="scientific">Mycolicibacterium cyprinidarum</name>
    <dbReference type="NCBI Taxonomy" id="2860311"/>
    <lineage>
        <taxon>Bacteria</taxon>
        <taxon>Bacillati</taxon>
        <taxon>Actinomycetota</taxon>
        <taxon>Actinomycetes</taxon>
        <taxon>Mycobacteriales</taxon>
        <taxon>Mycobacteriaceae</taxon>
        <taxon>Mycolicibacterium</taxon>
    </lineage>
</organism>
<dbReference type="Pfam" id="PF13470">
    <property type="entry name" value="PIN_3"/>
    <property type="match status" value="1"/>
</dbReference>
<evidence type="ECO:0000313" key="7">
    <source>
        <dbReference type="EMBL" id="GJF13758.1"/>
    </source>
</evidence>
<protein>
    <recommendedName>
        <fullName evidence="6">PIN domain-containing protein</fullName>
    </recommendedName>
</protein>
<name>A0ABQ4VA83_9MYCO</name>
<evidence type="ECO:0000256" key="5">
    <source>
        <dbReference type="ARBA" id="ARBA00022842"/>
    </source>
</evidence>
<dbReference type="EMBL" id="BPRH01001536">
    <property type="protein sequence ID" value="GJF13758.1"/>
    <property type="molecule type" value="Genomic_DNA"/>
</dbReference>